<gene>
    <name evidence="2" type="ORF">GWC95_16455</name>
</gene>
<reference evidence="2 3" key="1">
    <citation type="submission" date="2020-01" db="EMBL/GenBank/DDBJ databases">
        <title>Genome analysis.</title>
        <authorList>
            <person name="Wu S."/>
            <person name="Wang G."/>
        </authorList>
    </citation>
    <scope>NUCLEOTIDE SEQUENCE [LARGE SCALE GENOMIC DNA]</scope>
    <source>
        <strain evidence="2 3">SYL130</strain>
    </source>
</reference>
<evidence type="ECO:0000313" key="3">
    <source>
        <dbReference type="Proteomes" id="UP000753802"/>
    </source>
</evidence>
<keyword evidence="1" id="KW-0732">Signal</keyword>
<comment type="caution">
    <text evidence="2">The sequence shown here is derived from an EMBL/GenBank/DDBJ whole genome shotgun (WGS) entry which is preliminary data.</text>
</comment>
<keyword evidence="3" id="KW-1185">Reference proteome</keyword>
<evidence type="ECO:0008006" key="4">
    <source>
        <dbReference type="Google" id="ProtNLM"/>
    </source>
</evidence>
<protein>
    <recommendedName>
        <fullName evidence="4">Outer membrane protein beta-barrel domain-containing protein</fullName>
    </recommendedName>
</protein>
<evidence type="ECO:0000313" key="2">
    <source>
        <dbReference type="EMBL" id="NCI51522.1"/>
    </source>
</evidence>
<evidence type="ECO:0000256" key="1">
    <source>
        <dbReference type="SAM" id="SignalP"/>
    </source>
</evidence>
<dbReference type="EMBL" id="JAACJS010000015">
    <property type="protein sequence ID" value="NCI51522.1"/>
    <property type="molecule type" value="Genomic_DNA"/>
</dbReference>
<dbReference type="Proteomes" id="UP000753802">
    <property type="component" value="Unassembled WGS sequence"/>
</dbReference>
<sequence>MFKSAAILCTVLINLCSNLNAQSYKYPGFILRKNGETVKGEIAFAGKDKTVKAITFTKAGQQEKLTANDIAAFGRDNIDYYVSAIVSYYTNGLEIDQAKEAYSEERATDTAFLLQLVKGKISLYELRTSMRTVYFTSKSNGPINELPARVKLSGTNVTEQDKQYRDILINYANEEGADETMKADLMNVQYEYYSLKDAVIKLNEKSGGSTVIKNTGIKPMRIEIGAGVSYMKFTGTSIKSDGGGLGDFLSGTDFNGSTDPRISVSMHFGPNNRYTQIKGIVGLGFSTALLKGTSPYIASSASKQMDFYKKLSMVDFTLGAMFLVSPAKRSTFFVNPLVAVNTIVNGSTVKNTGVTPNFPVLGNPYWSFGGGLGYLFDKHRIEVRGETTLSNYASPSAKLSSTRFSLFYHYMLSRF</sequence>
<feature type="signal peptide" evidence="1">
    <location>
        <begin position="1"/>
        <end position="21"/>
    </location>
</feature>
<dbReference type="RefSeq" id="WP_161819802.1">
    <property type="nucleotide sequence ID" value="NZ_JAACJS010000015.1"/>
</dbReference>
<organism evidence="2 3">
    <name type="scientific">Sediminibacterium roseum</name>
    <dbReference type="NCBI Taxonomy" id="1978412"/>
    <lineage>
        <taxon>Bacteria</taxon>
        <taxon>Pseudomonadati</taxon>
        <taxon>Bacteroidota</taxon>
        <taxon>Chitinophagia</taxon>
        <taxon>Chitinophagales</taxon>
        <taxon>Chitinophagaceae</taxon>
        <taxon>Sediminibacterium</taxon>
    </lineage>
</organism>
<name>A0ABX0A0Q2_9BACT</name>
<feature type="chain" id="PRO_5046363928" description="Outer membrane protein beta-barrel domain-containing protein" evidence="1">
    <location>
        <begin position="22"/>
        <end position="415"/>
    </location>
</feature>
<accession>A0ABX0A0Q2</accession>
<proteinExistence type="predicted"/>